<feature type="domain" description="LicD/FKTN/FKRP nucleotidyltransferase" evidence="6">
    <location>
        <begin position="81"/>
        <end position="187"/>
    </location>
</feature>
<accession>A0A3N4KYA0</accession>
<keyword evidence="4" id="KW-0472">Membrane</keyword>
<dbReference type="Pfam" id="PF04991">
    <property type="entry name" value="LicD"/>
    <property type="match status" value="2"/>
</dbReference>
<evidence type="ECO:0000313" key="7">
    <source>
        <dbReference type="EMBL" id="RPB15540.1"/>
    </source>
</evidence>
<dbReference type="PANTHER" id="PTHR15407:SF28">
    <property type="entry name" value="RIBITOL-5-PHOSPHATE TRANSFERASE FKTN"/>
    <property type="match status" value="1"/>
</dbReference>
<feature type="signal peptide" evidence="5">
    <location>
        <begin position="1"/>
        <end position="19"/>
    </location>
</feature>
<gene>
    <name evidence="7" type="ORF">P167DRAFT_482449</name>
</gene>
<evidence type="ECO:0000256" key="3">
    <source>
        <dbReference type="ARBA" id="ARBA00022989"/>
    </source>
</evidence>
<dbReference type="STRING" id="1392247.A0A3N4KYA0"/>
<dbReference type="InParanoid" id="A0A3N4KYA0"/>
<evidence type="ECO:0000256" key="5">
    <source>
        <dbReference type="SAM" id="SignalP"/>
    </source>
</evidence>
<evidence type="ECO:0000256" key="2">
    <source>
        <dbReference type="ARBA" id="ARBA00022692"/>
    </source>
</evidence>
<evidence type="ECO:0000313" key="8">
    <source>
        <dbReference type="Proteomes" id="UP000277580"/>
    </source>
</evidence>
<dbReference type="InterPro" id="IPR009644">
    <property type="entry name" value="FKTN/MNN4/W02B3.4-1"/>
</dbReference>
<dbReference type="Proteomes" id="UP000277580">
    <property type="component" value="Unassembled WGS sequence"/>
</dbReference>
<dbReference type="EMBL" id="ML119112">
    <property type="protein sequence ID" value="RPB15540.1"/>
    <property type="molecule type" value="Genomic_DNA"/>
</dbReference>
<dbReference type="GO" id="GO:0016020">
    <property type="term" value="C:membrane"/>
    <property type="evidence" value="ECO:0007669"/>
    <property type="project" value="UniProtKB-SubCell"/>
</dbReference>
<keyword evidence="5" id="KW-0732">Signal</keyword>
<reference evidence="7 8" key="1">
    <citation type="journal article" date="2018" name="Nat. Ecol. Evol.">
        <title>Pezizomycetes genomes reveal the molecular basis of ectomycorrhizal truffle lifestyle.</title>
        <authorList>
            <person name="Murat C."/>
            <person name="Payen T."/>
            <person name="Noel B."/>
            <person name="Kuo A."/>
            <person name="Morin E."/>
            <person name="Chen J."/>
            <person name="Kohler A."/>
            <person name="Krizsan K."/>
            <person name="Balestrini R."/>
            <person name="Da Silva C."/>
            <person name="Montanini B."/>
            <person name="Hainaut M."/>
            <person name="Levati E."/>
            <person name="Barry K.W."/>
            <person name="Belfiori B."/>
            <person name="Cichocki N."/>
            <person name="Clum A."/>
            <person name="Dockter R.B."/>
            <person name="Fauchery L."/>
            <person name="Guy J."/>
            <person name="Iotti M."/>
            <person name="Le Tacon F."/>
            <person name="Lindquist E.A."/>
            <person name="Lipzen A."/>
            <person name="Malagnac F."/>
            <person name="Mello A."/>
            <person name="Molinier V."/>
            <person name="Miyauchi S."/>
            <person name="Poulain J."/>
            <person name="Riccioni C."/>
            <person name="Rubini A."/>
            <person name="Sitrit Y."/>
            <person name="Splivallo R."/>
            <person name="Traeger S."/>
            <person name="Wang M."/>
            <person name="Zifcakova L."/>
            <person name="Wipf D."/>
            <person name="Zambonelli A."/>
            <person name="Paolocci F."/>
            <person name="Nowrousian M."/>
            <person name="Ottonello S."/>
            <person name="Baldrian P."/>
            <person name="Spatafora J.W."/>
            <person name="Henrissat B."/>
            <person name="Nagy L.G."/>
            <person name="Aury J.M."/>
            <person name="Wincker P."/>
            <person name="Grigoriev I.V."/>
            <person name="Bonfante P."/>
            <person name="Martin F.M."/>
        </authorList>
    </citation>
    <scope>NUCLEOTIDE SEQUENCE [LARGE SCALE GENOMIC DNA]</scope>
    <source>
        <strain evidence="7 8">CCBAS932</strain>
    </source>
</reference>
<dbReference type="GO" id="GO:0009100">
    <property type="term" value="P:glycoprotein metabolic process"/>
    <property type="evidence" value="ECO:0007669"/>
    <property type="project" value="UniProtKB-ARBA"/>
</dbReference>
<feature type="chain" id="PRO_5018070702" description="LicD/FKTN/FKRP nucleotidyltransferase domain-containing protein" evidence="5">
    <location>
        <begin position="20"/>
        <end position="299"/>
    </location>
</feature>
<protein>
    <recommendedName>
        <fullName evidence="6">LicD/FKTN/FKRP nucleotidyltransferase domain-containing protein</fullName>
    </recommendedName>
</protein>
<keyword evidence="3" id="KW-1133">Transmembrane helix</keyword>
<evidence type="ECO:0000259" key="6">
    <source>
        <dbReference type="Pfam" id="PF04991"/>
    </source>
</evidence>
<dbReference type="AlphaFoldDB" id="A0A3N4KYA0"/>
<name>A0A3N4KYA0_9PEZI</name>
<sequence length="299" mass="34825">MRFHSLLLGIAALGSMASGAAIVAREEKKPAAAEPPSTKYFRNRNDLTGHYDVRFFKEVVEYDERRDTLTHLAKAWLQTTAKEGIETWIAHGTLLGWWWSGNILPWDWDLDVQMSANTLTMIGEKYNMTRHHYTSEDGTVQREYLLDVNPWIWQRVRGDGNNIIDARWVDVRNGLYIDITGIAETNPDTPGILNCKNYHRYKPEDIWPLRDTMFEGVPAKIPYNFDEILMKEYKAKALVVTEYEGHRWNTHTKTWDRAPEVPAGRQAESLLKTVREPEKYSTVESGGFFYNAFRLLHWW</sequence>
<dbReference type="InterPro" id="IPR007074">
    <property type="entry name" value="LicD/FKTN/FKRP_NTP_transf"/>
</dbReference>
<keyword evidence="8" id="KW-1185">Reference proteome</keyword>
<comment type="subcellular location">
    <subcellularLocation>
        <location evidence="1">Membrane</location>
        <topology evidence="1">Single-pass membrane protein</topology>
    </subcellularLocation>
</comment>
<evidence type="ECO:0000256" key="1">
    <source>
        <dbReference type="ARBA" id="ARBA00004167"/>
    </source>
</evidence>
<dbReference type="OrthoDB" id="444255at2759"/>
<organism evidence="7 8">
    <name type="scientific">Morchella conica CCBAS932</name>
    <dbReference type="NCBI Taxonomy" id="1392247"/>
    <lineage>
        <taxon>Eukaryota</taxon>
        <taxon>Fungi</taxon>
        <taxon>Dikarya</taxon>
        <taxon>Ascomycota</taxon>
        <taxon>Pezizomycotina</taxon>
        <taxon>Pezizomycetes</taxon>
        <taxon>Pezizales</taxon>
        <taxon>Morchellaceae</taxon>
        <taxon>Morchella</taxon>
    </lineage>
</organism>
<keyword evidence="2" id="KW-0812">Transmembrane</keyword>
<evidence type="ECO:0000256" key="4">
    <source>
        <dbReference type="ARBA" id="ARBA00023136"/>
    </source>
</evidence>
<proteinExistence type="predicted"/>
<dbReference type="PANTHER" id="PTHR15407">
    <property type="entry name" value="FUKUTIN-RELATED"/>
    <property type="match status" value="1"/>
</dbReference>
<feature type="domain" description="LicD/FKTN/FKRP nucleotidyltransferase" evidence="6">
    <location>
        <begin position="194"/>
        <end position="234"/>
    </location>
</feature>